<protein>
    <submittedName>
        <fullName evidence="2">Uncharacterized protein</fullName>
    </submittedName>
</protein>
<evidence type="ECO:0000313" key="2">
    <source>
        <dbReference type="EMBL" id="JAD93238.1"/>
    </source>
</evidence>
<reference evidence="2" key="1">
    <citation type="submission" date="2014-09" db="EMBL/GenBank/DDBJ databases">
        <authorList>
            <person name="Magalhaes I.L.F."/>
            <person name="Oliveira U."/>
            <person name="Santos F.R."/>
            <person name="Vidigal T.H.D.A."/>
            <person name="Brescovit A.D."/>
            <person name="Santos A.J."/>
        </authorList>
    </citation>
    <scope>NUCLEOTIDE SEQUENCE</scope>
    <source>
        <tissue evidence="2">Shoot tissue taken approximately 20 cm above the soil surface</tissue>
    </source>
</reference>
<dbReference type="EMBL" id="GBRH01204657">
    <property type="protein sequence ID" value="JAD93238.1"/>
    <property type="molecule type" value="Transcribed_RNA"/>
</dbReference>
<dbReference type="AlphaFoldDB" id="A0A0A9E2I5"/>
<accession>A0A0A9E2I5</accession>
<feature type="region of interest" description="Disordered" evidence="1">
    <location>
        <begin position="151"/>
        <end position="203"/>
    </location>
</feature>
<organism evidence="2">
    <name type="scientific">Arundo donax</name>
    <name type="common">Giant reed</name>
    <name type="synonym">Donax arundinaceus</name>
    <dbReference type="NCBI Taxonomy" id="35708"/>
    <lineage>
        <taxon>Eukaryota</taxon>
        <taxon>Viridiplantae</taxon>
        <taxon>Streptophyta</taxon>
        <taxon>Embryophyta</taxon>
        <taxon>Tracheophyta</taxon>
        <taxon>Spermatophyta</taxon>
        <taxon>Magnoliopsida</taxon>
        <taxon>Liliopsida</taxon>
        <taxon>Poales</taxon>
        <taxon>Poaceae</taxon>
        <taxon>PACMAD clade</taxon>
        <taxon>Arundinoideae</taxon>
        <taxon>Arundineae</taxon>
        <taxon>Arundo</taxon>
    </lineage>
</organism>
<proteinExistence type="predicted"/>
<sequence length="225" mass="23448">MQALGLSRKPRLFARLLKLAIRVALLKHALLSDESKSSFCLATLELLVPTCSLPSSCIFFFFFTLPGVDSFGVTFTFFINLSFITLNRSTPLVDFFPHLRGVDSTLSGVWTGAATPASVPLATLPGCCSTLPGVSHACAGKELDSCVLTAQSTSPKSSGADWDRSSTADGTELNPPLSILPQPAGSGAGATAVDRAVQQEPSALVVPDGRAGFRTMSGVAGDIPS</sequence>
<reference evidence="2" key="2">
    <citation type="journal article" date="2015" name="Data Brief">
        <title>Shoot transcriptome of the giant reed, Arundo donax.</title>
        <authorList>
            <person name="Barrero R.A."/>
            <person name="Guerrero F.D."/>
            <person name="Moolhuijzen P."/>
            <person name="Goolsby J.A."/>
            <person name="Tidwell J."/>
            <person name="Bellgard S.E."/>
            <person name="Bellgard M.I."/>
        </authorList>
    </citation>
    <scope>NUCLEOTIDE SEQUENCE</scope>
    <source>
        <tissue evidence="2">Shoot tissue taken approximately 20 cm above the soil surface</tissue>
    </source>
</reference>
<name>A0A0A9E2I5_ARUDO</name>
<evidence type="ECO:0000256" key="1">
    <source>
        <dbReference type="SAM" id="MobiDB-lite"/>
    </source>
</evidence>